<organism evidence="3 4">
    <name type="scientific">Zasmidium cellare</name>
    <name type="common">Wine cellar mold</name>
    <name type="synonym">Racodium cellare</name>
    <dbReference type="NCBI Taxonomy" id="395010"/>
    <lineage>
        <taxon>Eukaryota</taxon>
        <taxon>Fungi</taxon>
        <taxon>Dikarya</taxon>
        <taxon>Ascomycota</taxon>
        <taxon>Pezizomycotina</taxon>
        <taxon>Dothideomycetes</taxon>
        <taxon>Dothideomycetidae</taxon>
        <taxon>Mycosphaerellales</taxon>
        <taxon>Mycosphaerellaceae</taxon>
        <taxon>Zasmidium</taxon>
    </lineage>
</organism>
<sequence>MASPGIVLILGAGPRIGAAIAERFSTIGYKVALASRTGGSKAAKSSKDILSLTADFSQPSSIPSLFTTIKQTFSAPPNVIIYNAGSLTPPPEKDDPLSIPAEDVQKDFVVNVVTPYVAAYEATKAWAELGGDVKKTFIYTGNITNVAIVPMPLMVDVGMGKAAAAYWVGSADAVYREKGYKFHYADERHADGRLKGQDLDGEAHAEFYAQLAGHESEVPWHATFVKGRGYVKF</sequence>
<dbReference type="Pfam" id="PF00106">
    <property type="entry name" value="adh_short"/>
    <property type="match status" value="1"/>
</dbReference>
<evidence type="ECO:0000313" key="4">
    <source>
        <dbReference type="Proteomes" id="UP001305779"/>
    </source>
</evidence>
<keyword evidence="4" id="KW-1185">Reference proteome</keyword>
<gene>
    <name evidence="3" type="ORF">PRZ48_014298</name>
</gene>
<evidence type="ECO:0000256" key="1">
    <source>
        <dbReference type="ARBA" id="ARBA00006484"/>
    </source>
</evidence>
<name>A0ABR0E0L4_ZASCE</name>
<evidence type="ECO:0000313" key="3">
    <source>
        <dbReference type="EMBL" id="KAK4494942.1"/>
    </source>
</evidence>
<dbReference type="Gene3D" id="3.40.50.720">
    <property type="entry name" value="NAD(P)-binding Rossmann-like Domain"/>
    <property type="match status" value="1"/>
</dbReference>
<comment type="caution">
    <text evidence="3">The sequence shown here is derived from an EMBL/GenBank/DDBJ whole genome shotgun (WGS) entry which is preliminary data.</text>
</comment>
<accession>A0ABR0E0L4</accession>
<keyword evidence="2" id="KW-0560">Oxidoreductase</keyword>
<comment type="similarity">
    <text evidence="1">Belongs to the short-chain dehydrogenases/reductases (SDR) family.</text>
</comment>
<dbReference type="PANTHER" id="PTHR43669">
    <property type="entry name" value="5-KETO-D-GLUCONATE 5-REDUCTASE"/>
    <property type="match status" value="1"/>
</dbReference>
<dbReference type="PANTHER" id="PTHR43669:SF4">
    <property type="entry name" value="SHORT-CHAIN DEHYDROGENASE"/>
    <property type="match status" value="1"/>
</dbReference>
<evidence type="ECO:0000256" key="2">
    <source>
        <dbReference type="ARBA" id="ARBA00023002"/>
    </source>
</evidence>
<dbReference type="InterPro" id="IPR002347">
    <property type="entry name" value="SDR_fam"/>
</dbReference>
<dbReference type="SUPFAM" id="SSF51735">
    <property type="entry name" value="NAD(P)-binding Rossmann-fold domains"/>
    <property type="match status" value="1"/>
</dbReference>
<proteinExistence type="inferred from homology"/>
<dbReference type="Proteomes" id="UP001305779">
    <property type="component" value="Unassembled WGS sequence"/>
</dbReference>
<reference evidence="3 4" key="1">
    <citation type="journal article" date="2023" name="G3 (Bethesda)">
        <title>A chromosome-level genome assembly of Zasmidium syzygii isolated from banana leaves.</title>
        <authorList>
            <person name="van Westerhoven A.C."/>
            <person name="Mehrabi R."/>
            <person name="Talebi R."/>
            <person name="Steentjes M.B.F."/>
            <person name="Corcolon B."/>
            <person name="Chong P.A."/>
            <person name="Kema G.H.J."/>
            <person name="Seidl M.F."/>
        </authorList>
    </citation>
    <scope>NUCLEOTIDE SEQUENCE [LARGE SCALE GENOMIC DNA]</scope>
    <source>
        <strain evidence="3 4">P124</strain>
    </source>
</reference>
<dbReference type="InterPro" id="IPR036291">
    <property type="entry name" value="NAD(P)-bd_dom_sf"/>
</dbReference>
<dbReference type="EMBL" id="JAXOVC010000013">
    <property type="protein sequence ID" value="KAK4494942.1"/>
    <property type="molecule type" value="Genomic_DNA"/>
</dbReference>
<protein>
    <submittedName>
        <fullName evidence="3">Uncharacterized protein</fullName>
    </submittedName>
</protein>